<dbReference type="PANTHER" id="PTHR30563">
    <property type="entry name" value="DNA RECOMBINATION PROTEIN RMUC"/>
    <property type="match status" value="1"/>
</dbReference>
<dbReference type="Pfam" id="PF02646">
    <property type="entry name" value="RmuC"/>
    <property type="match status" value="1"/>
</dbReference>
<keyword evidence="7" id="KW-1185">Reference proteome</keyword>
<reference evidence="6 7" key="1">
    <citation type="submission" date="2023-01" db="EMBL/GenBank/DDBJ databases">
        <title>Description of Helicobacter ibis sp. nov. isolated from faecal droppings of black-faced ibis (Theristicus melanopis).</title>
        <authorList>
            <person name="Lopez-Cantillo M."/>
            <person name="Vidal-Veuthey B."/>
            <person name="Mella A."/>
            <person name="De La Haba R."/>
            <person name="Collado L."/>
        </authorList>
    </citation>
    <scope>NUCLEOTIDE SEQUENCE [LARGE SCALE GENOMIC DNA]</scope>
    <source>
        <strain evidence="6 7">A82</strain>
    </source>
</reference>
<comment type="function">
    <text evidence="1">Involved in DNA recombination.</text>
</comment>
<evidence type="ECO:0000256" key="3">
    <source>
        <dbReference type="ARBA" id="ARBA00023054"/>
    </source>
</evidence>
<proteinExistence type="inferred from homology"/>
<dbReference type="RefSeq" id="WP_271020347.1">
    <property type="nucleotide sequence ID" value="NZ_JAQHXR010000001.1"/>
</dbReference>
<comment type="similarity">
    <text evidence="2">Belongs to the RmuC family.</text>
</comment>
<dbReference type="EMBL" id="JAQHXR010000001">
    <property type="protein sequence ID" value="MDA3968091.1"/>
    <property type="molecule type" value="Genomic_DNA"/>
</dbReference>
<evidence type="ECO:0000256" key="4">
    <source>
        <dbReference type="ARBA" id="ARBA00023172"/>
    </source>
</evidence>
<protein>
    <submittedName>
        <fullName evidence="6">DNA recombination protein RmuC</fullName>
    </submittedName>
</protein>
<gene>
    <name evidence="6" type="ORF">PF021_00165</name>
</gene>
<evidence type="ECO:0000256" key="1">
    <source>
        <dbReference type="ARBA" id="ARBA00003416"/>
    </source>
</evidence>
<evidence type="ECO:0000313" key="6">
    <source>
        <dbReference type="EMBL" id="MDA3968091.1"/>
    </source>
</evidence>
<evidence type="ECO:0000256" key="5">
    <source>
        <dbReference type="SAM" id="Coils"/>
    </source>
</evidence>
<evidence type="ECO:0000256" key="2">
    <source>
        <dbReference type="ARBA" id="ARBA00009840"/>
    </source>
</evidence>
<evidence type="ECO:0000313" key="7">
    <source>
        <dbReference type="Proteomes" id="UP001210261"/>
    </source>
</evidence>
<comment type="caution">
    <text evidence="6">The sequence shown here is derived from an EMBL/GenBank/DDBJ whole genome shotgun (WGS) entry which is preliminary data.</text>
</comment>
<accession>A0ABT4VBK8</accession>
<keyword evidence="4" id="KW-0233">DNA recombination</keyword>
<sequence length="404" mass="46738">MLEIIIGCCLVLCVIVGWLFIRQRVLYSSLKVQLALKEELLKEKELQLKNIKEEAMLQKSQLEEHYQRLLENQQKFAKESLESLEGKFDKNLKETQQNFLNQNKLQISEDSKKILDSIFTPIKQSIDDYSKQLIKNEESLKVNIDHIFKYTQNIGDKADKLASVLKGDKKIRGNFGELQLKNVLEQSGLKEGEQYKLQESLRDENNNRYAPDAIIYLSKDRSIVVDSKFSLPSFDESSDYELLSKEIAKNIKARIDELSKKPYAYIANAHEFTLLFLPYQNLLDLALDSDSSIYQYAYLKKVYLTTPNTLFIALKTIDATWIKINSNTNVLKAFKEIENFYDKFSSILDDFDKVKKTINTLVNASEDMDKKLSSGKGNLANRFDNLKALGLKVQKEIKQDYLKE</sequence>
<dbReference type="InterPro" id="IPR003798">
    <property type="entry name" value="DNA_recombination_RmuC"/>
</dbReference>
<dbReference type="PANTHER" id="PTHR30563:SF0">
    <property type="entry name" value="DNA RECOMBINATION PROTEIN RMUC"/>
    <property type="match status" value="1"/>
</dbReference>
<organism evidence="6 7">
    <name type="scientific">Helicobacter ibis</name>
    <dbReference type="NCBI Taxonomy" id="2962633"/>
    <lineage>
        <taxon>Bacteria</taxon>
        <taxon>Pseudomonadati</taxon>
        <taxon>Campylobacterota</taxon>
        <taxon>Epsilonproteobacteria</taxon>
        <taxon>Campylobacterales</taxon>
        <taxon>Helicobacteraceae</taxon>
        <taxon>Helicobacter</taxon>
    </lineage>
</organism>
<dbReference type="Proteomes" id="UP001210261">
    <property type="component" value="Unassembled WGS sequence"/>
</dbReference>
<name>A0ABT4VBK8_9HELI</name>
<keyword evidence="3 5" id="KW-0175">Coiled coil</keyword>
<feature type="coiled-coil region" evidence="5">
    <location>
        <begin position="27"/>
        <end position="87"/>
    </location>
</feature>